<dbReference type="OrthoDB" id="9781903at2"/>
<evidence type="ECO:0000256" key="2">
    <source>
        <dbReference type="ARBA" id="ARBA00004496"/>
    </source>
</evidence>
<comment type="catalytic activity">
    <reaction evidence="1 12 14">
        <text>1-(5-phospho-beta-D-ribosyl)-5-[(5-phospho-beta-D-ribosylamino)methylideneamino]imidazole-4-carboxamide = 5-[(5-phospho-1-deoxy-D-ribulos-1-ylimino)methylamino]-1-(5-phospho-beta-D-ribosyl)imidazole-4-carboxamide</text>
        <dbReference type="Rhea" id="RHEA:15469"/>
        <dbReference type="ChEBI" id="CHEBI:58435"/>
        <dbReference type="ChEBI" id="CHEBI:58525"/>
        <dbReference type="EC" id="5.3.1.16"/>
    </reaction>
</comment>
<dbReference type="EMBL" id="FQWY01000002">
    <property type="protein sequence ID" value="SHG36963.1"/>
    <property type="molecule type" value="Genomic_DNA"/>
</dbReference>
<evidence type="ECO:0000256" key="13">
    <source>
        <dbReference type="RuleBase" id="RU003657"/>
    </source>
</evidence>
<dbReference type="Proteomes" id="UP000242329">
    <property type="component" value="Unassembled WGS sequence"/>
</dbReference>
<protein>
    <recommendedName>
        <fullName evidence="6 12">1-(5-phosphoribosyl)-5-[(5-phosphoribosylamino)methylideneamino] imidazole-4-carboxamide isomerase</fullName>
        <ecNumber evidence="5 12">5.3.1.16</ecNumber>
    </recommendedName>
    <alternativeName>
        <fullName evidence="11 12">Phosphoribosylformimino-5-aminoimidazole carboxamide ribotide isomerase</fullName>
    </alternativeName>
</protein>
<proteinExistence type="inferred from homology"/>
<evidence type="ECO:0000256" key="14">
    <source>
        <dbReference type="RuleBase" id="RU003658"/>
    </source>
</evidence>
<dbReference type="GO" id="GO:0003949">
    <property type="term" value="F:1-(5-phosphoribosyl)-5-[(5-phosphoribosylamino)methylideneamino]imidazole-4-carboxamide isomerase activity"/>
    <property type="evidence" value="ECO:0007669"/>
    <property type="project" value="UniProtKB-UniRule"/>
</dbReference>
<comment type="pathway">
    <text evidence="3 12 14">Amino-acid biosynthesis; L-histidine biosynthesis; L-histidine from 5-phospho-alpha-D-ribose 1-diphosphate: step 4/9.</text>
</comment>
<evidence type="ECO:0000313" key="16">
    <source>
        <dbReference type="Proteomes" id="UP000242329"/>
    </source>
</evidence>
<feature type="active site" description="Proton donor" evidence="12">
    <location>
        <position position="130"/>
    </location>
</feature>
<evidence type="ECO:0000256" key="3">
    <source>
        <dbReference type="ARBA" id="ARBA00005133"/>
    </source>
</evidence>
<dbReference type="NCBIfam" id="NF010112">
    <property type="entry name" value="PRK13585.1"/>
    <property type="match status" value="1"/>
</dbReference>
<keyword evidence="7 12" id="KW-0963">Cytoplasm</keyword>
<organism evidence="15 16">
    <name type="scientific">Thermosyntropha lipolytica DSM 11003</name>
    <dbReference type="NCBI Taxonomy" id="1123382"/>
    <lineage>
        <taxon>Bacteria</taxon>
        <taxon>Bacillati</taxon>
        <taxon>Bacillota</taxon>
        <taxon>Clostridia</taxon>
        <taxon>Eubacteriales</taxon>
        <taxon>Syntrophomonadaceae</taxon>
        <taxon>Thermosyntropha</taxon>
    </lineage>
</organism>
<dbReference type="NCBIfam" id="TIGR00007">
    <property type="entry name" value="1-(5-phosphoribosyl)-5-[(5-phosphoribosylamino)methylideneamino]imidazole-4-carboxamide isomerase"/>
    <property type="match status" value="1"/>
</dbReference>
<dbReference type="CDD" id="cd04732">
    <property type="entry name" value="HisA"/>
    <property type="match status" value="1"/>
</dbReference>
<dbReference type="PANTHER" id="PTHR43090">
    <property type="entry name" value="1-(5-PHOSPHORIBOSYL)-5-[(5-PHOSPHORIBOSYLAMINO)METHYLIDENEAMINO] IMIDAZOLE-4-CARBOXAMIDE ISOMERASE"/>
    <property type="match status" value="1"/>
</dbReference>
<dbReference type="RefSeq" id="WP_073088735.1">
    <property type="nucleotide sequence ID" value="NZ_FQWY01000002.1"/>
</dbReference>
<comment type="subcellular location">
    <subcellularLocation>
        <location evidence="2 12 14">Cytoplasm</location>
    </subcellularLocation>
</comment>
<dbReference type="HAMAP" id="MF_01014">
    <property type="entry name" value="HisA"/>
    <property type="match status" value="1"/>
</dbReference>
<evidence type="ECO:0000256" key="8">
    <source>
        <dbReference type="ARBA" id="ARBA00022605"/>
    </source>
</evidence>
<evidence type="ECO:0000256" key="7">
    <source>
        <dbReference type="ARBA" id="ARBA00022490"/>
    </source>
</evidence>
<dbReference type="SUPFAM" id="SSF51366">
    <property type="entry name" value="Ribulose-phoshate binding barrel"/>
    <property type="match status" value="1"/>
</dbReference>
<keyword evidence="16" id="KW-1185">Reference proteome</keyword>
<keyword evidence="8 12" id="KW-0028">Amino-acid biosynthesis</keyword>
<evidence type="ECO:0000256" key="9">
    <source>
        <dbReference type="ARBA" id="ARBA00023102"/>
    </source>
</evidence>
<dbReference type="InterPro" id="IPR011060">
    <property type="entry name" value="RibuloseP-bd_barrel"/>
</dbReference>
<dbReference type="FunFam" id="3.20.20.70:FF:000009">
    <property type="entry name" value="1-(5-phosphoribosyl)-5-[(5-phosphoribosylamino)methylideneamino] imidazole-4-carboxamide isomerase"/>
    <property type="match status" value="1"/>
</dbReference>
<dbReference type="GO" id="GO:0005737">
    <property type="term" value="C:cytoplasm"/>
    <property type="evidence" value="ECO:0007669"/>
    <property type="project" value="UniProtKB-SubCell"/>
</dbReference>
<accession>A0A1M5JAA5</accession>
<comment type="similarity">
    <text evidence="4 12 13">Belongs to the HisA/HisF family.</text>
</comment>
<reference evidence="16" key="1">
    <citation type="submission" date="2016-11" db="EMBL/GenBank/DDBJ databases">
        <authorList>
            <person name="Varghese N."/>
            <person name="Submissions S."/>
        </authorList>
    </citation>
    <scope>NUCLEOTIDE SEQUENCE [LARGE SCALE GENOMIC DNA]</scope>
    <source>
        <strain evidence="16">DSM 11003</strain>
    </source>
</reference>
<dbReference type="Gene3D" id="3.20.20.70">
    <property type="entry name" value="Aldolase class I"/>
    <property type="match status" value="1"/>
</dbReference>
<dbReference type="InterPro" id="IPR023016">
    <property type="entry name" value="HisA/PriA"/>
</dbReference>
<dbReference type="GO" id="GO:0000162">
    <property type="term" value="P:L-tryptophan biosynthetic process"/>
    <property type="evidence" value="ECO:0007669"/>
    <property type="project" value="TreeGrafter"/>
</dbReference>
<dbReference type="UniPathway" id="UPA00031">
    <property type="reaction ID" value="UER00009"/>
</dbReference>
<dbReference type="InterPro" id="IPR006063">
    <property type="entry name" value="HisA_bact_arch"/>
</dbReference>
<dbReference type="InterPro" id="IPR013785">
    <property type="entry name" value="Aldolase_TIM"/>
</dbReference>
<dbReference type="GO" id="GO:0000105">
    <property type="term" value="P:L-histidine biosynthetic process"/>
    <property type="evidence" value="ECO:0007669"/>
    <property type="project" value="UniProtKB-UniRule"/>
</dbReference>
<dbReference type="STRING" id="1123382.SAMN02745221_00017"/>
<dbReference type="EC" id="5.3.1.16" evidence="5 12"/>
<evidence type="ECO:0000256" key="6">
    <source>
        <dbReference type="ARBA" id="ARBA00018464"/>
    </source>
</evidence>
<evidence type="ECO:0000256" key="5">
    <source>
        <dbReference type="ARBA" id="ARBA00012550"/>
    </source>
</evidence>
<name>A0A1M5JAA5_9FIRM</name>
<keyword evidence="10 12" id="KW-0413">Isomerase</keyword>
<dbReference type="Pfam" id="PF00977">
    <property type="entry name" value="His_biosynth"/>
    <property type="match status" value="1"/>
</dbReference>
<evidence type="ECO:0000256" key="10">
    <source>
        <dbReference type="ARBA" id="ARBA00023235"/>
    </source>
</evidence>
<evidence type="ECO:0000256" key="4">
    <source>
        <dbReference type="ARBA" id="ARBA00009667"/>
    </source>
</evidence>
<evidence type="ECO:0000313" key="15">
    <source>
        <dbReference type="EMBL" id="SHG36963.1"/>
    </source>
</evidence>
<evidence type="ECO:0000256" key="1">
    <source>
        <dbReference type="ARBA" id="ARBA00000901"/>
    </source>
</evidence>
<dbReference type="PANTHER" id="PTHR43090:SF2">
    <property type="entry name" value="1-(5-PHOSPHORIBOSYL)-5-[(5-PHOSPHORIBOSYLAMINO)METHYLIDENEAMINO] IMIDAZOLE-4-CARBOXAMIDE ISOMERASE"/>
    <property type="match status" value="1"/>
</dbReference>
<dbReference type="AlphaFoldDB" id="A0A1M5JAA5"/>
<evidence type="ECO:0000256" key="12">
    <source>
        <dbReference type="HAMAP-Rule" id="MF_01014"/>
    </source>
</evidence>
<sequence>MIIYPAIDIKEGKCVRLVQGKAEEKKVYALNPAEVARDFARKGAKYLHIVDLDGAFAGRPQNQRIIREIAEAVAIPFQIGGGLRTEEDIENILSLGADRVIIGTKAVSSPDFVKRLLDRFGAEKIVLGIDARDGMVAVAGWLETATIEAVQLGIRMRDLGVKTAIVTDISRDGMLKGPNLAFIKEMAEKTGLNIIASGGVSSLEDIRAIKALAPLGVKGAVIGKALYEGRISLEAALKEAEDTEES</sequence>
<dbReference type="InterPro" id="IPR006062">
    <property type="entry name" value="His_biosynth"/>
</dbReference>
<keyword evidence="9 12" id="KW-0368">Histidine biosynthesis</keyword>
<dbReference type="InterPro" id="IPR044524">
    <property type="entry name" value="Isoase_HisA-like"/>
</dbReference>
<evidence type="ECO:0000256" key="11">
    <source>
        <dbReference type="ARBA" id="ARBA00030547"/>
    </source>
</evidence>
<gene>
    <name evidence="12" type="primary">hisA</name>
    <name evidence="15" type="ORF">SAMN02745221_00017</name>
</gene>
<feature type="active site" description="Proton acceptor" evidence="12">
    <location>
        <position position="8"/>
    </location>
</feature>